<proteinExistence type="predicted"/>
<name>A0A510I4S4_9VIBR</name>
<reference evidence="2" key="1">
    <citation type="submission" date="2019-07" db="EMBL/GenBank/DDBJ databases">
        <title>Complete Genome Sequences of Vibrion rotiferianus strain AM7.</title>
        <authorList>
            <person name="Miyazaki K."/>
            <person name="Wiseschart A."/>
            <person name="Pootanakit K."/>
            <person name="Ishimori K."/>
            <person name="Kitahara K."/>
        </authorList>
    </citation>
    <scope>NUCLEOTIDE SEQUENCE [LARGE SCALE GENOMIC DNA]</scope>
    <source>
        <strain evidence="2">AM7</strain>
    </source>
</reference>
<protein>
    <submittedName>
        <fullName evidence="1">Uncharacterized protein</fullName>
    </submittedName>
</protein>
<dbReference type="AlphaFoldDB" id="A0A510I4S4"/>
<evidence type="ECO:0000313" key="1">
    <source>
        <dbReference type="EMBL" id="BBL87426.1"/>
    </source>
</evidence>
<dbReference type="Proteomes" id="UP000315115">
    <property type="component" value="Chromosome 1"/>
</dbReference>
<accession>A0A510I4S4</accession>
<dbReference type="EMBL" id="AP019798">
    <property type="protein sequence ID" value="BBL87426.1"/>
    <property type="molecule type" value="Genomic_DNA"/>
</dbReference>
<sequence length="323" mass="37805">MVFKPGKMPRLIDKKGRFSKYISLTPEFQAIFWEYTDAQMFNLLISDGIIKRNPKDFLKSPVDYTVGIRDFLQGKRVKVGISSDVHYCASCIRESIEKYGFAYLKRIWTTYLSSDDCCEHKEPLYKIMSDNRKDTLQAIETVLGGRRSKFCKSLRDFSYYRPYREIEYTALPTTAGSIKELPHIAPCLEKRLKAWLLREGHTFPSSLIEDVRLADHDSLIRSMKSHVFRDFVFNKAYRALHESEYVDFHDFWERHSVIQSFFCGVIKKQGLQGKIAKLRSENCSKCLESFCPANQIILFPRFSFSNQLNSFDYKCVGKRVRVF</sequence>
<organism evidence="1 2">
    <name type="scientific">Vibrio rotiferianus</name>
    <dbReference type="NCBI Taxonomy" id="190895"/>
    <lineage>
        <taxon>Bacteria</taxon>
        <taxon>Pseudomonadati</taxon>
        <taxon>Pseudomonadota</taxon>
        <taxon>Gammaproteobacteria</taxon>
        <taxon>Vibrionales</taxon>
        <taxon>Vibrionaceae</taxon>
        <taxon>Vibrio</taxon>
    </lineage>
</organism>
<gene>
    <name evidence="1" type="ORF">VroAM7_00790</name>
</gene>
<evidence type="ECO:0000313" key="2">
    <source>
        <dbReference type="Proteomes" id="UP000315115"/>
    </source>
</evidence>